<gene>
    <name evidence="2" type="ORF">NDU88_001816</name>
</gene>
<dbReference type="EMBL" id="JANPWB010000012">
    <property type="protein sequence ID" value="KAJ1113574.1"/>
    <property type="molecule type" value="Genomic_DNA"/>
</dbReference>
<dbReference type="AlphaFoldDB" id="A0AAV7NEH6"/>
<reference evidence="2" key="1">
    <citation type="journal article" date="2022" name="bioRxiv">
        <title>Sequencing and chromosome-scale assembly of the giantPleurodeles waltlgenome.</title>
        <authorList>
            <person name="Brown T."/>
            <person name="Elewa A."/>
            <person name="Iarovenko S."/>
            <person name="Subramanian E."/>
            <person name="Araus A.J."/>
            <person name="Petzold A."/>
            <person name="Susuki M."/>
            <person name="Suzuki K.-i.T."/>
            <person name="Hayashi T."/>
            <person name="Toyoda A."/>
            <person name="Oliveira C."/>
            <person name="Osipova E."/>
            <person name="Leigh N.D."/>
            <person name="Simon A."/>
            <person name="Yun M.H."/>
        </authorList>
    </citation>
    <scope>NUCLEOTIDE SEQUENCE</scope>
    <source>
        <strain evidence="2">20211129_DDA</strain>
        <tissue evidence="2">Liver</tissue>
    </source>
</reference>
<evidence type="ECO:0000313" key="2">
    <source>
        <dbReference type="EMBL" id="KAJ1113574.1"/>
    </source>
</evidence>
<sequence>MGYMLWCSSKLRCRPRPPKEKRKQAYGIKGMLFEGPQITPRPSGTSGEKRASTAVGQRITSHGCLRTASALRITGSRYLKVVGGDSLAGFQQPVGGLRVVIRGFCTTSSI</sequence>
<proteinExistence type="predicted"/>
<dbReference type="Proteomes" id="UP001066276">
    <property type="component" value="Chromosome 8"/>
</dbReference>
<feature type="region of interest" description="Disordered" evidence="1">
    <location>
        <begin position="36"/>
        <end position="55"/>
    </location>
</feature>
<evidence type="ECO:0000256" key="1">
    <source>
        <dbReference type="SAM" id="MobiDB-lite"/>
    </source>
</evidence>
<evidence type="ECO:0000313" key="3">
    <source>
        <dbReference type="Proteomes" id="UP001066276"/>
    </source>
</evidence>
<comment type="caution">
    <text evidence="2">The sequence shown here is derived from an EMBL/GenBank/DDBJ whole genome shotgun (WGS) entry which is preliminary data.</text>
</comment>
<keyword evidence="3" id="KW-1185">Reference proteome</keyword>
<accession>A0AAV7NEH6</accession>
<name>A0AAV7NEH6_PLEWA</name>
<protein>
    <submittedName>
        <fullName evidence="2">Uncharacterized protein</fullName>
    </submittedName>
</protein>
<organism evidence="2 3">
    <name type="scientific">Pleurodeles waltl</name>
    <name type="common">Iberian ribbed newt</name>
    <dbReference type="NCBI Taxonomy" id="8319"/>
    <lineage>
        <taxon>Eukaryota</taxon>
        <taxon>Metazoa</taxon>
        <taxon>Chordata</taxon>
        <taxon>Craniata</taxon>
        <taxon>Vertebrata</taxon>
        <taxon>Euteleostomi</taxon>
        <taxon>Amphibia</taxon>
        <taxon>Batrachia</taxon>
        <taxon>Caudata</taxon>
        <taxon>Salamandroidea</taxon>
        <taxon>Salamandridae</taxon>
        <taxon>Pleurodelinae</taxon>
        <taxon>Pleurodeles</taxon>
    </lineage>
</organism>